<dbReference type="EMBL" id="CT867992">
    <property type="protein sequence ID" value="CAK57415.1"/>
    <property type="molecule type" value="Genomic_DNA"/>
</dbReference>
<evidence type="ECO:0000313" key="3">
    <source>
        <dbReference type="EMBL" id="CAK57415.1"/>
    </source>
</evidence>
<dbReference type="GeneID" id="5010590"/>
<accession>A0BFU8</accession>
<keyword evidence="4" id="KW-1185">Reference proteome</keyword>
<keyword evidence="1" id="KW-0539">Nucleus</keyword>
<feature type="domain" description="Myb-like" evidence="2">
    <location>
        <begin position="54"/>
        <end position="110"/>
    </location>
</feature>
<dbReference type="SMART" id="SM00717">
    <property type="entry name" value="SANT"/>
    <property type="match status" value="1"/>
</dbReference>
<dbReference type="OMA" id="KKCGHWN"/>
<dbReference type="InParanoid" id="A0BFU8"/>
<organism evidence="3 4">
    <name type="scientific">Paramecium tetraurelia</name>
    <dbReference type="NCBI Taxonomy" id="5888"/>
    <lineage>
        <taxon>Eukaryota</taxon>
        <taxon>Sar</taxon>
        <taxon>Alveolata</taxon>
        <taxon>Ciliophora</taxon>
        <taxon>Intramacronucleata</taxon>
        <taxon>Oligohymenophorea</taxon>
        <taxon>Peniculida</taxon>
        <taxon>Parameciidae</taxon>
        <taxon>Paramecium</taxon>
    </lineage>
</organism>
<dbReference type="SUPFAM" id="SSF46689">
    <property type="entry name" value="Homeodomain-like"/>
    <property type="match status" value="1"/>
</dbReference>
<name>A0BFU8_PARTE</name>
<dbReference type="OrthoDB" id="118550at2759"/>
<gene>
    <name evidence="3" type="ORF">GSPATT00028450001</name>
</gene>
<evidence type="ECO:0000313" key="4">
    <source>
        <dbReference type="Proteomes" id="UP000000600"/>
    </source>
</evidence>
<dbReference type="PROSITE" id="PS50090">
    <property type="entry name" value="MYB_LIKE"/>
    <property type="match status" value="1"/>
</dbReference>
<proteinExistence type="predicted"/>
<sequence>MNEDQLDNKQKLSLNDPEYQQILEYIFNLNNNEMAQMDLEVTKSQCDTSQSSKKQQKKCGHWNQEEHESYLRFLQENGNHNKGQRLFKKMSQIIGTRTPSQCRSHHQKFNPSKPCFKLIQTKIMKTKQLARLYMSRHQEKDEDED</sequence>
<dbReference type="InterPro" id="IPR001005">
    <property type="entry name" value="SANT/Myb"/>
</dbReference>
<dbReference type="PANTHER" id="PTHR12802">
    <property type="entry name" value="SWI/SNF COMPLEX-RELATED"/>
    <property type="match status" value="1"/>
</dbReference>
<dbReference type="HOGENOM" id="CLU_149652_0_0_1"/>
<dbReference type="KEGG" id="ptm:GSPATT00028450001"/>
<dbReference type="AlphaFoldDB" id="A0BFU8"/>
<dbReference type="Proteomes" id="UP000000600">
    <property type="component" value="Unassembled WGS sequence"/>
</dbReference>
<dbReference type="InterPro" id="IPR009057">
    <property type="entry name" value="Homeodomain-like_sf"/>
</dbReference>
<dbReference type="Pfam" id="PF00249">
    <property type="entry name" value="Myb_DNA-binding"/>
    <property type="match status" value="1"/>
</dbReference>
<evidence type="ECO:0000259" key="2">
    <source>
        <dbReference type="PROSITE" id="PS50090"/>
    </source>
</evidence>
<reference evidence="3 4" key="1">
    <citation type="journal article" date="2006" name="Nature">
        <title>Global trends of whole-genome duplications revealed by the ciliate Paramecium tetraurelia.</title>
        <authorList>
            <consortium name="Genoscope"/>
            <person name="Aury J.-M."/>
            <person name="Jaillon O."/>
            <person name="Duret L."/>
            <person name="Noel B."/>
            <person name="Jubin C."/>
            <person name="Porcel B.M."/>
            <person name="Segurens B."/>
            <person name="Daubin V."/>
            <person name="Anthouard V."/>
            <person name="Aiach N."/>
            <person name="Arnaiz O."/>
            <person name="Billaut A."/>
            <person name="Beisson J."/>
            <person name="Blanc I."/>
            <person name="Bouhouche K."/>
            <person name="Camara F."/>
            <person name="Duharcourt S."/>
            <person name="Guigo R."/>
            <person name="Gogendeau D."/>
            <person name="Katinka M."/>
            <person name="Keller A.-M."/>
            <person name="Kissmehl R."/>
            <person name="Klotz C."/>
            <person name="Koll F."/>
            <person name="Le Moue A."/>
            <person name="Lepere C."/>
            <person name="Malinsky S."/>
            <person name="Nowacki M."/>
            <person name="Nowak J.K."/>
            <person name="Plattner H."/>
            <person name="Poulain J."/>
            <person name="Ruiz F."/>
            <person name="Serrano V."/>
            <person name="Zagulski M."/>
            <person name="Dessen P."/>
            <person name="Betermier M."/>
            <person name="Weissenbach J."/>
            <person name="Scarpelli C."/>
            <person name="Schachter V."/>
            <person name="Sperling L."/>
            <person name="Meyer E."/>
            <person name="Cohen J."/>
            <person name="Wincker P."/>
        </authorList>
    </citation>
    <scope>NUCLEOTIDE SEQUENCE [LARGE SCALE GENOMIC DNA]</scope>
    <source>
        <strain evidence="3 4">Stock d4-2</strain>
    </source>
</reference>
<dbReference type="Gene3D" id="1.10.10.60">
    <property type="entry name" value="Homeodomain-like"/>
    <property type="match status" value="1"/>
</dbReference>
<evidence type="ECO:0000256" key="1">
    <source>
        <dbReference type="ARBA" id="ARBA00023242"/>
    </source>
</evidence>
<protein>
    <recommendedName>
        <fullName evidence="2">Myb-like domain-containing protein</fullName>
    </recommendedName>
</protein>
<dbReference type="RefSeq" id="XP_001424813.1">
    <property type="nucleotide sequence ID" value="XM_001424776.1"/>
</dbReference>
<dbReference type="PANTHER" id="PTHR12802:SF155">
    <property type="entry name" value="DEUBIQUITINASE MYSM1"/>
    <property type="match status" value="1"/>
</dbReference>
<dbReference type="CDD" id="cd00167">
    <property type="entry name" value="SANT"/>
    <property type="match status" value="1"/>
</dbReference>